<evidence type="ECO:0000256" key="1">
    <source>
        <dbReference type="SAM" id="MobiDB-lite"/>
    </source>
</evidence>
<feature type="compositionally biased region" description="Low complexity" evidence="1">
    <location>
        <begin position="282"/>
        <end position="296"/>
    </location>
</feature>
<comment type="caution">
    <text evidence="2">The sequence shown here is derived from an EMBL/GenBank/DDBJ whole genome shotgun (WGS) entry which is preliminary data.</text>
</comment>
<protein>
    <submittedName>
        <fullName evidence="2">Uncharacterized protein</fullName>
    </submittedName>
</protein>
<gene>
    <name evidence="2" type="ORF">VP01_2560g2</name>
</gene>
<dbReference type="AlphaFoldDB" id="A0A0L6V6X9"/>
<dbReference type="OrthoDB" id="2502148at2759"/>
<name>A0A0L6V6X9_9BASI</name>
<dbReference type="EMBL" id="LAVV01007458">
    <property type="protein sequence ID" value="KNZ55860.1"/>
    <property type="molecule type" value="Genomic_DNA"/>
</dbReference>
<proteinExistence type="predicted"/>
<feature type="region of interest" description="Disordered" evidence="1">
    <location>
        <begin position="133"/>
        <end position="217"/>
    </location>
</feature>
<feature type="region of interest" description="Disordered" evidence="1">
    <location>
        <begin position="275"/>
        <end position="312"/>
    </location>
</feature>
<sequence>MTAMALSLDCSFLDLSDYDPAYDSPTSSQEDEPLDGKVLPLPRKQKLKRQHARPRNIYHSELSTIMTSPDPEHLLLALSDIKLPLVNFDYWVSGRGSGSPVNRAAVARVPEPQSSPTSWRAVSAAPHALQYSSTSSCSRELGTLHEGKTPPTSAPSPDRPSLLRNLKSTPPHPHRMPPPFSTSSGPDAYPHSNIDLVVGHGSTRTSKPVKRMEPGMSGPSCSIQLMSSFSLPDASTTSTNNPTILKHVEGTENHTGNSASSFEIIISSASGPLTHIHPNQLSSSSSTSSSSASSSAHTLKLKSNHPTQSDLSTHRLHRPWLANISLGKENLIDICPPIVPSTQED</sequence>
<reference evidence="2 3" key="1">
    <citation type="submission" date="2015-08" db="EMBL/GenBank/DDBJ databases">
        <title>Next Generation Sequencing and Analysis of the Genome of Puccinia sorghi L Schw, the Causal Agent of Maize Common Rust.</title>
        <authorList>
            <person name="Rochi L."/>
            <person name="Burguener G."/>
            <person name="Darino M."/>
            <person name="Turjanski A."/>
            <person name="Kreff E."/>
            <person name="Dieguez M.J."/>
            <person name="Sacco F."/>
        </authorList>
    </citation>
    <scope>NUCLEOTIDE SEQUENCE [LARGE SCALE GENOMIC DNA]</scope>
    <source>
        <strain evidence="2 3">RO10H11247</strain>
    </source>
</reference>
<accession>A0A0L6V6X9</accession>
<evidence type="ECO:0000313" key="3">
    <source>
        <dbReference type="Proteomes" id="UP000037035"/>
    </source>
</evidence>
<dbReference type="Proteomes" id="UP000037035">
    <property type="component" value="Unassembled WGS sequence"/>
</dbReference>
<evidence type="ECO:0000313" key="2">
    <source>
        <dbReference type="EMBL" id="KNZ55860.1"/>
    </source>
</evidence>
<organism evidence="2 3">
    <name type="scientific">Puccinia sorghi</name>
    <dbReference type="NCBI Taxonomy" id="27349"/>
    <lineage>
        <taxon>Eukaryota</taxon>
        <taxon>Fungi</taxon>
        <taxon>Dikarya</taxon>
        <taxon>Basidiomycota</taxon>
        <taxon>Pucciniomycotina</taxon>
        <taxon>Pucciniomycetes</taxon>
        <taxon>Pucciniales</taxon>
        <taxon>Pucciniaceae</taxon>
        <taxon>Puccinia</taxon>
    </lineage>
</organism>
<dbReference type="VEuPathDB" id="FungiDB:VP01_2560g2"/>
<feature type="region of interest" description="Disordered" evidence="1">
    <location>
        <begin position="21"/>
        <end position="42"/>
    </location>
</feature>
<keyword evidence="3" id="KW-1185">Reference proteome</keyword>